<evidence type="ECO:0000313" key="2">
    <source>
        <dbReference type="EMBL" id="KAL3694145.1"/>
    </source>
</evidence>
<comment type="caution">
    <text evidence="2">The sequence shown here is derived from an EMBL/GenBank/DDBJ whole genome shotgun (WGS) entry which is preliminary data.</text>
</comment>
<dbReference type="AlphaFoldDB" id="A0ABD3HVM9"/>
<protein>
    <submittedName>
        <fullName evidence="2">Uncharacterized protein</fullName>
    </submittedName>
</protein>
<feature type="transmembrane region" description="Helical" evidence="1">
    <location>
        <begin position="23"/>
        <end position="44"/>
    </location>
</feature>
<keyword evidence="3" id="KW-1185">Reference proteome</keyword>
<evidence type="ECO:0000313" key="3">
    <source>
        <dbReference type="Proteomes" id="UP001633002"/>
    </source>
</evidence>
<keyword evidence="1" id="KW-0472">Membrane</keyword>
<sequence>METGSVEVTPRGAGTRGLRLKKIYVAIPLIPIVLLSIIVIGLTGSAYQRYFDPDEVLKASDASIVLLSYTPQVATLAIVAAFAGLWYSLGKSESGVSAASASALALVSWANAIVAFGFACKQTNFGLPGVGLAGELKGLAGLTILLFFFETALKSSKIPEPARLMITSGEADDTY</sequence>
<gene>
    <name evidence="2" type="ORF">R1sor_007796</name>
</gene>
<dbReference type="InterPro" id="IPR008390">
    <property type="entry name" value="AWPM-19"/>
</dbReference>
<proteinExistence type="predicted"/>
<keyword evidence="1" id="KW-0812">Transmembrane</keyword>
<dbReference type="Proteomes" id="UP001633002">
    <property type="component" value="Unassembled WGS sequence"/>
</dbReference>
<dbReference type="EMBL" id="JBJQOH010000003">
    <property type="protein sequence ID" value="KAL3694145.1"/>
    <property type="molecule type" value="Genomic_DNA"/>
</dbReference>
<dbReference type="Pfam" id="PF05512">
    <property type="entry name" value="AWPM-19"/>
    <property type="match status" value="1"/>
</dbReference>
<reference evidence="2 3" key="1">
    <citation type="submission" date="2024-09" db="EMBL/GenBank/DDBJ databases">
        <title>Chromosome-scale assembly of Riccia sorocarpa.</title>
        <authorList>
            <person name="Paukszto L."/>
        </authorList>
    </citation>
    <scope>NUCLEOTIDE SEQUENCE [LARGE SCALE GENOMIC DNA]</scope>
    <source>
        <strain evidence="2">LP-2024</strain>
        <tissue evidence="2">Aerial parts of the thallus</tissue>
    </source>
</reference>
<evidence type="ECO:0000256" key="1">
    <source>
        <dbReference type="SAM" id="Phobius"/>
    </source>
</evidence>
<keyword evidence="1" id="KW-1133">Transmembrane helix</keyword>
<name>A0ABD3HVM9_9MARC</name>
<organism evidence="2 3">
    <name type="scientific">Riccia sorocarpa</name>
    <dbReference type="NCBI Taxonomy" id="122646"/>
    <lineage>
        <taxon>Eukaryota</taxon>
        <taxon>Viridiplantae</taxon>
        <taxon>Streptophyta</taxon>
        <taxon>Embryophyta</taxon>
        <taxon>Marchantiophyta</taxon>
        <taxon>Marchantiopsida</taxon>
        <taxon>Marchantiidae</taxon>
        <taxon>Marchantiales</taxon>
        <taxon>Ricciaceae</taxon>
        <taxon>Riccia</taxon>
    </lineage>
</organism>
<feature type="transmembrane region" description="Helical" evidence="1">
    <location>
        <begin position="125"/>
        <end position="149"/>
    </location>
</feature>
<feature type="transmembrane region" description="Helical" evidence="1">
    <location>
        <begin position="99"/>
        <end position="119"/>
    </location>
</feature>
<feature type="transmembrane region" description="Helical" evidence="1">
    <location>
        <begin position="64"/>
        <end position="87"/>
    </location>
</feature>
<accession>A0ABD3HVM9</accession>